<feature type="domain" description="Receptor L-domain" evidence="7">
    <location>
        <begin position="348"/>
        <end position="438"/>
    </location>
</feature>
<keyword evidence="5" id="KW-0325">Glycoprotein</keyword>
<evidence type="ECO:0000313" key="10">
    <source>
        <dbReference type="Proteomes" id="UP000192393"/>
    </source>
</evidence>
<dbReference type="AlphaFoldDB" id="A0A1W2BVK2"/>
<keyword evidence="2" id="KW-0134">Cell wall</keyword>
<evidence type="ECO:0000256" key="3">
    <source>
        <dbReference type="ARBA" id="ARBA00022525"/>
    </source>
</evidence>
<evidence type="ECO:0000256" key="4">
    <source>
        <dbReference type="ARBA" id="ARBA00022729"/>
    </source>
</evidence>
<dbReference type="InterPro" id="IPR051648">
    <property type="entry name" value="CWI-Assembly_Regulator"/>
</dbReference>
<evidence type="ECO:0000256" key="1">
    <source>
        <dbReference type="ARBA" id="ARBA00004191"/>
    </source>
</evidence>
<dbReference type="PANTHER" id="PTHR31018:SF3">
    <property type="entry name" value="RECEPTOR PROTEIN-TYROSINE KINASE"/>
    <property type="match status" value="1"/>
</dbReference>
<dbReference type="InterPro" id="IPR036941">
    <property type="entry name" value="Rcpt_L-dom_sf"/>
</dbReference>
<dbReference type="OrthoDB" id="9765957at2"/>
<keyword evidence="3" id="KW-0964">Secreted</keyword>
<keyword evidence="10" id="KW-1185">Reference proteome</keyword>
<dbReference type="InterPro" id="IPR032675">
    <property type="entry name" value="LRR_dom_sf"/>
</dbReference>
<evidence type="ECO:0000313" key="9">
    <source>
        <dbReference type="EMBL" id="SMC77013.1"/>
    </source>
</evidence>
<evidence type="ECO:0000256" key="6">
    <source>
        <dbReference type="SAM" id="SignalP"/>
    </source>
</evidence>
<dbReference type="PROSITE" id="PS51257">
    <property type="entry name" value="PROKAR_LIPOPROTEIN"/>
    <property type="match status" value="1"/>
</dbReference>
<keyword evidence="4 6" id="KW-0732">Signal</keyword>
<feature type="domain" description="Receptor L-domain" evidence="7">
    <location>
        <begin position="529"/>
        <end position="592"/>
    </location>
</feature>
<dbReference type="PANTHER" id="PTHR31018">
    <property type="entry name" value="SPORULATION-SPECIFIC PROTEIN-RELATED"/>
    <property type="match status" value="1"/>
</dbReference>
<dbReference type="Pfam" id="PF18962">
    <property type="entry name" value="Por_Secre_tail"/>
    <property type="match status" value="1"/>
</dbReference>
<feature type="signal peptide" evidence="6">
    <location>
        <begin position="1"/>
        <end position="23"/>
    </location>
</feature>
<name>A0A1W2BVK2_9FLAO</name>
<organism evidence="9 10">
    <name type="scientific">Moheibacter sediminis</name>
    <dbReference type="NCBI Taxonomy" id="1434700"/>
    <lineage>
        <taxon>Bacteria</taxon>
        <taxon>Pseudomonadati</taxon>
        <taxon>Bacteroidota</taxon>
        <taxon>Flavobacteriia</taxon>
        <taxon>Flavobacteriales</taxon>
        <taxon>Weeksellaceae</taxon>
        <taxon>Moheibacter</taxon>
    </lineage>
</organism>
<comment type="subcellular location">
    <subcellularLocation>
        <location evidence="1">Secreted</location>
        <location evidence="1">Cell wall</location>
    </subcellularLocation>
</comment>
<protein>
    <submittedName>
        <fullName evidence="9">Por secretion system C-terminal sorting domain-containing protein</fullName>
    </submittedName>
</protein>
<dbReference type="Gene3D" id="3.80.10.10">
    <property type="entry name" value="Ribonuclease Inhibitor"/>
    <property type="match status" value="1"/>
</dbReference>
<dbReference type="RefSeq" id="WP_084017861.1">
    <property type="nucleotide sequence ID" value="NZ_FWXS01000007.1"/>
</dbReference>
<reference evidence="9 10" key="1">
    <citation type="submission" date="2017-04" db="EMBL/GenBank/DDBJ databases">
        <authorList>
            <person name="Afonso C.L."/>
            <person name="Miller P.J."/>
            <person name="Scott M.A."/>
            <person name="Spackman E."/>
            <person name="Goraichik I."/>
            <person name="Dimitrov K.M."/>
            <person name="Suarez D.L."/>
            <person name="Swayne D.E."/>
        </authorList>
    </citation>
    <scope>NUCLEOTIDE SEQUENCE [LARGE SCALE GENOMIC DNA]</scope>
    <source>
        <strain evidence="9 10">CGMCC 1.12708</strain>
    </source>
</reference>
<dbReference type="InterPro" id="IPR026444">
    <property type="entry name" value="Secre_tail"/>
</dbReference>
<evidence type="ECO:0000256" key="5">
    <source>
        <dbReference type="ARBA" id="ARBA00023180"/>
    </source>
</evidence>
<evidence type="ECO:0000256" key="2">
    <source>
        <dbReference type="ARBA" id="ARBA00022512"/>
    </source>
</evidence>
<dbReference type="NCBIfam" id="TIGR04183">
    <property type="entry name" value="Por_Secre_tail"/>
    <property type="match status" value="1"/>
</dbReference>
<sequence length="1079" mass="116791">MRQILRNWLYVAILFIGSCCSFAQCPAGNVFLDTQASVDNFIIQYPNCTSIDGLLKIQGLNSTISNFNGLQNITQTKGLHVEYTAATNLNGLHNITVINGELRINNNNNLTELSALEAITQTETLLISSNNNLTDIDELSNLTTVTYFLDINQNDDLVSLEGLSGLTTVGDLFKLRFNNALTNLSGLENLNKVGSLVIENNAVLTNLDAFSGLTQFTGAMNQPGLLITGNSLLNSLTGLSNLTTIHNGNINISSNSVLSSLEGLDNINPNSISGVYLLSSQSLSTCSVPSICEFIDNGGMAIVSENAVGCRSTGEITAFCGEPTECPAGDITFNTQTDLEIFQSIYPNCTVIHGDLNIVGWYSDIESLTPLENIESVLGDLNINMNVLTNLEGLNSLTQIAGDLKIIDNPMLTSIEALSSLESINNHAIIIQANTELTSLAGLENIDPNSINQVVLESSQNLSTCNVLSICTYLSFFESNYTILGNATGCNSQEEIIEACEEILPTCPTGDLSFTNQAELDHFLVQYPNCTVLPGNVYLGYTTAGPSSINDLTPFQNITEITGHLQIEWTSLPSLNGLSNLTKIDGALVIDRLGSLEGIQNLTSVESLEFLNNPAILTLEGLENLRNIKSHLFIQGSSLTSLKGLEGLTEIPIALSISSNPNLINLEGLNNITKISHNNTSGELYISGNDSLENFEGLNNLTTLGYGQLHVRENNSLKSFDGLENLTTIGGTLRFDSNPVLESIEALSNLTQINLFNGPYVQIHNNPMLTSISAFHNITRLGSLSIQGNHSLTNLNGLENVVRLDYADDPAPDEFIGTSLQINGNNNLVSVDGLRNLTFVGNNFHIMGNPLLTSLQPFSSLVKVGCDLRINGNYVLTSLQGLENIEDIGTYVHCPGSWLQMSNHPLILNVDPLENLVAAKPVVYDVQNNAQLQNLDGLENIAANQIEFLWIKNSPNLVVCNQTNICEYLSDNGVNDISGNAEGCSSPEEIIDICRLSVDEINSIDEITLYPVPTKNVLNVSIQNGAVIEHILIYDLNGKLIYQSNNDSSKFDISHLAKGTYLVSVKTSKGVHNEKIIKK</sequence>
<feature type="domain" description="Secretion system C-terminal sorting" evidence="8">
    <location>
        <begin position="1009"/>
        <end position="1077"/>
    </location>
</feature>
<accession>A0A1W2BVK2</accession>
<dbReference type="STRING" id="1434700.SAMN06296427_107186"/>
<dbReference type="SUPFAM" id="SSF52058">
    <property type="entry name" value="L domain-like"/>
    <property type="match status" value="8"/>
</dbReference>
<feature type="chain" id="PRO_5012664379" evidence="6">
    <location>
        <begin position="24"/>
        <end position="1079"/>
    </location>
</feature>
<dbReference type="Pfam" id="PF01030">
    <property type="entry name" value="Recep_L_domain"/>
    <property type="match status" value="2"/>
</dbReference>
<proteinExistence type="predicted"/>
<evidence type="ECO:0000259" key="7">
    <source>
        <dbReference type="Pfam" id="PF01030"/>
    </source>
</evidence>
<dbReference type="GO" id="GO:0030313">
    <property type="term" value="C:cell envelope"/>
    <property type="evidence" value="ECO:0007669"/>
    <property type="project" value="UniProtKB-SubCell"/>
</dbReference>
<evidence type="ECO:0000259" key="8">
    <source>
        <dbReference type="Pfam" id="PF18962"/>
    </source>
</evidence>
<dbReference type="EMBL" id="FWXS01000007">
    <property type="protein sequence ID" value="SMC77013.1"/>
    <property type="molecule type" value="Genomic_DNA"/>
</dbReference>
<dbReference type="Gene3D" id="3.80.20.20">
    <property type="entry name" value="Receptor L-domain"/>
    <property type="match status" value="5"/>
</dbReference>
<dbReference type="InterPro" id="IPR000494">
    <property type="entry name" value="Rcpt_L-dom"/>
</dbReference>
<dbReference type="Proteomes" id="UP000192393">
    <property type="component" value="Unassembled WGS sequence"/>
</dbReference>
<gene>
    <name evidence="9" type="ORF">SAMN06296427_107186</name>
</gene>